<dbReference type="STRING" id="7897.ENSLACP00000022179"/>
<dbReference type="InterPro" id="IPR039882">
    <property type="entry name" value="ZN414"/>
</dbReference>
<dbReference type="AlphaFoldDB" id="M3XHH3"/>
<organism evidence="1 2">
    <name type="scientific">Latimeria chalumnae</name>
    <name type="common">Coelacanth</name>
    <dbReference type="NCBI Taxonomy" id="7897"/>
    <lineage>
        <taxon>Eukaryota</taxon>
        <taxon>Metazoa</taxon>
        <taxon>Chordata</taxon>
        <taxon>Craniata</taxon>
        <taxon>Vertebrata</taxon>
        <taxon>Euteleostomi</taxon>
        <taxon>Coelacanthiformes</taxon>
        <taxon>Coelacanthidae</taxon>
        <taxon>Latimeria</taxon>
    </lineage>
</organism>
<protein>
    <submittedName>
        <fullName evidence="1">Uncharacterized protein</fullName>
    </submittedName>
</protein>
<name>M3XHH3_LATCH</name>
<dbReference type="InParanoid" id="M3XHH3"/>
<dbReference type="GeneTree" id="ENSGT00390000006876"/>
<proteinExistence type="predicted"/>
<dbReference type="PANTHER" id="PTHR21695">
    <property type="entry name" value="ZINC FINGER PROTEIN 414"/>
    <property type="match status" value="1"/>
</dbReference>
<dbReference type="Proteomes" id="UP000008672">
    <property type="component" value="Unassembled WGS sequence"/>
</dbReference>
<dbReference type="HOGENOM" id="CLU_1049558_0_0_1"/>
<reference evidence="1" key="3">
    <citation type="submission" date="2025-09" db="UniProtKB">
        <authorList>
            <consortium name="Ensembl"/>
        </authorList>
    </citation>
    <scope>IDENTIFICATION</scope>
</reference>
<sequence length="265" mass="29157">MLRFRTHRSLFKHLHVCSDESRSALPQRVEKPSPLPPVPIRELDALPAKAAVTPEPPKLQSVIRHVEKDTVVPSMDATTVVTPSPSQAVASQPGTALPGSLPSLHASLNSMPLVSPSAHPFPLLEPSLFGPPSLGRFSCQPPTSMPGHFLPYMHPSPYSLPQATVQQRLRPYAPNQGLTMSNAVWKKGTGHSSNSRIVWEHTRGRYNCLQCPYSTVSRDEMTLHLEEHRKNPASRTQSEMDFGVGLAAFHAKLTPEMESSLYSQL</sequence>
<dbReference type="Ensembl" id="ENSLACT00000026423.1">
    <property type="protein sequence ID" value="ENSLACP00000022179.1"/>
    <property type="gene ID" value="ENSLACG00000022472.1"/>
</dbReference>
<reference evidence="1" key="2">
    <citation type="submission" date="2025-08" db="UniProtKB">
        <authorList>
            <consortium name="Ensembl"/>
        </authorList>
    </citation>
    <scope>IDENTIFICATION</scope>
</reference>
<evidence type="ECO:0000313" key="2">
    <source>
        <dbReference type="Proteomes" id="UP000008672"/>
    </source>
</evidence>
<accession>M3XHH3</accession>
<dbReference type="EMBL" id="AFYH01021849">
    <property type="status" value="NOT_ANNOTATED_CDS"/>
    <property type="molecule type" value="Genomic_DNA"/>
</dbReference>
<dbReference type="PANTHER" id="PTHR21695:SF0">
    <property type="entry name" value="ZINC FINGER PROTEIN 414"/>
    <property type="match status" value="1"/>
</dbReference>
<dbReference type="eggNOG" id="KOG1721">
    <property type="taxonomic scope" value="Eukaryota"/>
</dbReference>
<dbReference type="Bgee" id="ENSLACG00000022472">
    <property type="expression patterns" value="Expressed in post-anal tail muscle and 6 other cell types or tissues"/>
</dbReference>
<reference evidence="2" key="1">
    <citation type="submission" date="2011-08" db="EMBL/GenBank/DDBJ databases">
        <title>The draft genome of Latimeria chalumnae.</title>
        <authorList>
            <person name="Di Palma F."/>
            <person name="Alfoldi J."/>
            <person name="Johnson J."/>
            <person name="Berlin A."/>
            <person name="Gnerre S."/>
            <person name="Jaffe D."/>
            <person name="MacCallum I."/>
            <person name="Young S."/>
            <person name="Walker B.J."/>
            <person name="Lander E."/>
            <person name="Lindblad-Toh K."/>
        </authorList>
    </citation>
    <scope>NUCLEOTIDE SEQUENCE [LARGE SCALE GENOMIC DNA]</scope>
    <source>
        <strain evidence="2">Wild caught</strain>
    </source>
</reference>
<evidence type="ECO:0000313" key="1">
    <source>
        <dbReference type="Ensembl" id="ENSLACP00000022179.1"/>
    </source>
</evidence>
<keyword evidence="2" id="KW-1185">Reference proteome</keyword>